<organism evidence="1 2">
    <name type="scientific">Microbacterium phage Appa</name>
    <dbReference type="NCBI Taxonomy" id="2182350"/>
    <lineage>
        <taxon>Viruses</taxon>
        <taxon>Duplodnaviria</taxon>
        <taxon>Heunggongvirae</taxon>
        <taxon>Uroviricota</taxon>
        <taxon>Caudoviricetes</taxon>
        <taxon>Appavirus</taxon>
        <taxon>Appavirus appa</taxon>
    </lineage>
</organism>
<evidence type="ECO:0000313" key="2">
    <source>
        <dbReference type="Proteomes" id="UP000246517"/>
    </source>
</evidence>
<dbReference type="GeneID" id="54992008"/>
<keyword evidence="2" id="KW-1185">Reference proteome</keyword>
<dbReference type="KEGG" id="vg:54992008"/>
<protein>
    <submittedName>
        <fullName evidence="1">Head-to-tail adaptor</fullName>
    </submittedName>
</protein>
<proteinExistence type="predicted"/>
<sequence>MAGLSGTEPIYATADDLKVYLGSEESPADVPDADALLARASRDVRNATRAAVYRTDANRMPTLDIVRDAMHDATVIQAAALFTSGWKRQTTPTVAKPAVASKSLGGASVSYVKSDAQTRAEALAAGDLDGYAIQVLEDAGLLSTQVQSARAYPVRPLARVRGLL</sequence>
<name>A0A2U8UIA3_9CAUD</name>
<dbReference type="RefSeq" id="YP_009801491.1">
    <property type="nucleotide sequence ID" value="NC_047972.1"/>
</dbReference>
<dbReference type="Proteomes" id="UP000246517">
    <property type="component" value="Segment"/>
</dbReference>
<reference evidence="1 2" key="1">
    <citation type="submission" date="2018-03" db="EMBL/GenBank/DDBJ databases">
        <authorList>
            <person name="Zack K.M."/>
            <person name="Garlena R.A."/>
            <person name="Russell D.A."/>
            <person name="Pope W.H."/>
            <person name="Jacobs-Sera D."/>
            <person name="Hatfull G.F."/>
        </authorList>
    </citation>
    <scope>NUCLEOTIDE SEQUENCE [LARGE SCALE GENOMIC DNA]</scope>
</reference>
<evidence type="ECO:0000313" key="1">
    <source>
        <dbReference type="EMBL" id="AWN03196.1"/>
    </source>
</evidence>
<dbReference type="EMBL" id="MH153799">
    <property type="protein sequence ID" value="AWN03196.1"/>
    <property type="molecule type" value="Genomic_DNA"/>
</dbReference>
<gene>
    <name evidence="1" type="primary">14</name>
    <name evidence="1" type="ORF">PBI_APPA_14</name>
</gene>
<accession>A0A2U8UIA3</accession>